<keyword evidence="3" id="KW-1185">Reference proteome</keyword>
<name>A7T918_NEMVE</name>
<sequence>MEIRSFIKGSVEALHSEKGYLTLEEYHSIGRKRAPNFPADRSEVYALFRVYQRMKSTLGMFDEADIDTACVKYAWLSGTNGYVVAMASRAISLLVAMMEELQVEGFIREDDAQHADTLKVTSSCSAWQRMQILMDRVPLVNILLVQFANLYRT</sequence>
<reference evidence="2 3" key="1">
    <citation type="journal article" date="2007" name="Science">
        <title>Sea anemone genome reveals ancestral eumetazoan gene repertoire and genomic organization.</title>
        <authorList>
            <person name="Putnam N.H."/>
            <person name="Srivastava M."/>
            <person name="Hellsten U."/>
            <person name="Dirks B."/>
            <person name="Chapman J."/>
            <person name="Salamov A."/>
            <person name="Terry A."/>
            <person name="Shapiro H."/>
            <person name="Lindquist E."/>
            <person name="Kapitonov V.V."/>
            <person name="Jurka J."/>
            <person name="Genikhovich G."/>
            <person name="Grigoriev I.V."/>
            <person name="Lucas S.M."/>
            <person name="Steele R.E."/>
            <person name="Finnerty J.R."/>
            <person name="Technau U."/>
            <person name="Martindale M.Q."/>
            <person name="Rokhsar D.S."/>
        </authorList>
    </citation>
    <scope>NUCLEOTIDE SEQUENCE [LARGE SCALE GENOMIC DNA]</scope>
    <source>
        <strain evidence="3">CH2 X CH6</strain>
    </source>
</reference>
<feature type="domain" description="E3 ubiquitin-protein ligase UBR4 N-terminal" evidence="1">
    <location>
        <begin position="72"/>
        <end position="152"/>
    </location>
</feature>
<dbReference type="STRING" id="45351.A7T918"/>
<dbReference type="PANTHER" id="PTHR21529:SF4">
    <property type="entry name" value="TPR AND ANKYRIN REPEAT-CONTAINING PROTEIN 1"/>
    <property type="match status" value="1"/>
</dbReference>
<dbReference type="HOGENOM" id="CLU_1717841_0_0_1"/>
<accession>A7T918</accession>
<dbReference type="EMBL" id="DS473064">
    <property type="protein sequence ID" value="EDO27515.1"/>
    <property type="molecule type" value="Genomic_DNA"/>
</dbReference>
<dbReference type="AlphaFoldDB" id="A7T918"/>
<proteinExistence type="predicted"/>
<dbReference type="InterPro" id="IPR039904">
    <property type="entry name" value="TRANK1"/>
</dbReference>
<evidence type="ECO:0000259" key="1">
    <source>
        <dbReference type="Pfam" id="PF19423"/>
    </source>
</evidence>
<dbReference type="Proteomes" id="UP000001593">
    <property type="component" value="Unassembled WGS sequence"/>
</dbReference>
<dbReference type="PANTHER" id="PTHR21529">
    <property type="entry name" value="MAMMARY TURMOR VIRUS RECEPTOR HOMOLOG 1, 2 MTVR1, 2"/>
    <property type="match status" value="1"/>
</dbReference>
<dbReference type="Pfam" id="PF19423">
    <property type="entry name" value="E3_UBR4_N"/>
    <property type="match status" value="1"/>
</dbReference>
<gene>
    <name evidence="2" type="ORF">NEMVEDRAFT_v1g224016</name>
</gene>
<dbReference type="InterPro" id="IPR045841">
    <property type="entry name" value="E3_UBR4_N"/>
</dbReference>
<evidence type="ECO:0000313" key="3">
    <source>
        <dbReference type="Proteomes" id="UP000001593"/>
    </source>
</evidence>
<protein>
    <recommendedName>
        <fullName evidence="1">E3 ubiquitin-protein ligase UBR4 N-terminal domain-containing protein</fullName>
    </recommendedName>
</protein>
<dbReference type="InParanoid" id="A7T918"/>
<evidence type="ECO:0000313" key="2">
    <source>
        <dbReference type="EMBL" id="EDO27515.1"/>
    </source>
</evidence>
<feature type="non-terminal residue" evidence="2">
    <location>
        <position position="1"/>
    </location>
</feature>
<organism evidence="2 3">
    <name type="scientific">Nematostella vectensis</name>
    <name type="common">Starlet sea anemone</name>
    <dbReference type="NCBI Taxonomy" id="45351"/>
    <lineage>
        <taxon>Eukaryota</taxon>
        <taxon>Metazoa</taxon>
        <taxon>Cnidaria</taxon>
        <taxon>Anthozoa</taxon>
        <taxon>Hexacorallia</taxon>
        <taxon>Actiniaria</taxon>
        <taxon>Edwardsiidae</taxon>
        <taxon>Nematostella</taxon>
    </lineage>
</organism>